<dbReference type="AlphaFoldDB" id="A0A445B2U1"/>
<gene>
    <name evidence="3" type="ORF">Ahy_A10g047501</name>
</gene>
<proteinExistence type="predicted"/>
<reference evidence="3 4" key="1">
    <citation type="submission" date="2019-01" db="EMBL/GenBank/DDBJ databases">
        <title>Sequencing of cultivated peanut Arachis hypogaea provides insights into genome evolution and oil improvement.</title>
        <authorList>
            <person name="Chen X."/>
        </authorList>
    </citation>
    <scope>NUCLEOTIDE SEQUENCE [LARGE SCALE GENOMIC DNA]</scope>
    <source>
        <strain evidence="4">cv. Fuhuasheng</strain>
        <tissue evidence="3">Leaves</tissue>
    </source>
</reference>
<keyword evidence="2" id="KW-0012">Acyltransferase</keyword>
<dbReference type="GO" id="GO:0016747">
    <property type="term" value="F:acyltransferase activity, transferring groups other than amino-acyl groups"/>
    <property type="evidence" value="ECO:0007669"/>
    <property type="project" value="UniProtKB-ARBA"/>
</dbReference>
<evidence type="ECO:0000256" key="2">
    <source>
        <dbReference type="ARBA" id="ARBA00023315"/>
    </source>
</evidence>
<comment type="caution">
    <text evidence="3">The sequence shown here is derived from an EMBL/GenBank/DDBJ whole genome shotgun (WGS) entry which is preliminary data.</text>
</comment>
<dbReference type="PANTHER" id="PTHR31625">
    <property type="match status" value="1"/>
</dbReference>
<dbReference type="Gene3D" id="3.30.559.10">
    <property type="entry name" value="Chloramphenicol acetyltransferase-like domain"/>
    <property type="match status" value="2"/>
</dbReference>
<dbReference type="OrthoDB" id="1862401at2759"/>
<sequence length="470" mass="52356">MMAQTPRPIKVHEVYRVSPSQTTTTTTTTLPLTFFDIRWLRLQPVERLFFYAFPNPTISFFDSLLPNLKRSLELTLQHFFPLAGNITWPQDSPIPIITYVPGHDSVSLIVSESNDGFDHISSDFCEVSKRRRLVPSLTVSDDKASLLALQVTLFPNSGFVIGITTHHAGVDGNCSTVFVKAWAYACSKIMEHPSLSTLPTISLPENLTPFLDRSVIKDAKGLAQLFSDTWMNFSGPNNRIVRLRENKNNREEVQLDNNESVKGVFELKPSHIQKLKNYVKSKTGIVKVSTFSVTVAYSLSCLVKAEQPEQEQVALVFPVDCRSRLEPVVSPTYFGNCLLGRLVSEETEKVMASEGFVTVLKGISEVLNGLESGVLNDVEKWKRKIESVFLEGKRAYSVAGSTRFGVYGVDFGYGRPKKVDVASVDKTGAFALSESRDGDGGVEIALALKKEQMEVFSSLFYGQFEFFDIS</sequence>
<evidence type="ECO:0000313" key="3">
    <source>
        <dbReference type="EMBL" id="RYR32978.1"/>
    </source>
</evidence>
<dbReference type="SMR" id="A0A445B2U1"/>
<protein>
    <submittedName>
        <fullName evidence="3">Uncharacterized protein</fullName>
    </submittedName>
</protein>
<dbReference type="SUPFAM" id="SSF52777">
    <property type="entry name" value="CoA-dependent acyltransferases"/>
    <property type="match status" value="1"/>
</dbReference>
<dbReference type="Pfam" id="PF02458">
    <property type="entry name" value="Transferase"/>
    <property type="match status" value="1"/>
</dbReference>
<evidence type="ECO:0000256" key="1">
    <source>
        <dbReference type="ARBA" id="ARBA00022679"/>
    </source>
</evidence>
<evidence type="ECO:0000313" key="4">
    <source>
        <dbReference type="Proteomes" id="UP000289738"/>
    </source>
</evidence>
<dbReference type="Gramene" id="arahy.Tifrunner.gnm2.ann2.Ah10g352800.1">
    <property type="protein sequence ID" value="arahy.Tifrunner.gnm2.ann2.Ah10g352800.1-CDS-1"/>
    <property type="gene ID" value="arahy.Tifrunner.gnm2.ann2.Ah10g352800"/>
</dbReference>
<name>A0A445B2U1_ARAHY</name>
<keyword evidence="4" id="KW-1185">Reference proteome</keyword>
<dbReference type="InterPro" id="IPR023213">
    <property type="entry name" value="CAT-like_dom_sf"/>
</dbReference>
<accession>A0A445B2U1</accession>
<keyword evidence="1" id="KW-0808">Transferase</keyword>
<dbReference type="STRING" id="3818.A0A445B2U1"/>
<dbReference type="EMBL" id="SDMP01000010">
    <property type="protein sequence ID" value="RYR32978.1"/>
    <property type="molecule type" value="Genomic_DNA"/>
</dbReference>
<organism evidence="3 4">
    <name type="scientific">Arachis hypogaea</name>
    <name type="common">Peanut</name>
    <dbReference type="NCBI Taxonomy" id="3818"/>
    <lineage>
        <taxon>Eukaryota</taxon>
        <taxon>Viridiplantae</taxon>
        <taxon>Streptophyta</taxon>
        <taxon>Embryophyta</taxon>
        <taxon>Tracheophyta</taxon>
        <taxon>Spermatophyta</taxon>
        <taxon>Magnoliopsida</taxon>
        <taxon>eudicotyledons</taxon>
        <taxon>Gunneridae</taxon>
        <taxon>Pentapetalae</taxon>
        <taxon>rosids</taxon>
        <taxon>fabids</taxon>
        <taxon>Fabales</taxon>
        <taxon>Fabaceae</taxon>
        <taxon>Papilionoideae</taxon>
        <taxon>50 kb inversion clade</taxon>
        <taxon>dalbergioids sensu lato</taxon>
        <taxon>Dalbergieae</taxon>
        <taxon>Pterocarpus clade</taxon>
        <taxon>Arachis</taxon>
    </lineage>
</organism>
<dbReference type="Proteomes" id="UP000289738">
    <property type="component" value="Chromosome A10"/>
</dbReference>
<dbReference type="InterPro" id="IPR051504">
    <property type="entry name" value="Plant_metabolite_acyltrans"/>
</dbReference>